<dbReference type="Pfam" id="PF00005">
    <property type="entry name" value="ABC_tran"/>
    <property type="match status" value="1"/>
</dbReference>
<comment type="caution">
    <text evidence="4">The sequence shown here is derived from an EMBL/GenBank/DDBJ whole genome shotgun (WGS) entry which is preliminary data.</text>
</comment>
<protein>
    <submittedName>
        <fullName evidence="4">ABC transporter family protein</fullName>
    </submittedName>
</protein>
<dbReference type="InterPro" id="IPR003439">
    <property type="entry name" value="ABC_transporter-like_ATP-bd"/>
</dbReference>
<dbReference type="PANTHER" id="PTHR43038">
    <property type="entry name" value="ATP-BINDING CASSETTE, SUB-FAMILY H, MEMBER 1"/>
    <property type="match status" value="1"/>
</dbReference>
<dbReference type="STRING" id="994479.GCA_000194155_07137"/>
<dbReference type="OrthoDB" id="9804819at2"/>
<evidence type="ECO:0000313" key="5">
    <source>
        <dbReference type="Proteomes" id="UP000233786"/>
    </source>
</evidence>
<organism evidence="4 5">
    <name type="scientific">Saccharopolyspora spinosa</name>
    <dbReference type="NCBI Taxonomy" id="60894"/>
    <lineage>
        <taxon>Bacteria</taxon>
        <taxon>Bacillati</taxon>
        <taxon>Actinomycetota</taxon>
        <taxon>Actinomycetes</taxon>
        <taxon>Pseudonocardiales</taxon>
        <taxon>Pseudonocardiaceae</taxon>
        <taxon>Saccharopolyspora</taxon>
    </lineage>
</organism>
<dbReference type="PANTHER" id="PTHR43038:SF7">
    <property type="entry name" value="ABC TRANSPORT SYSTEM ATP-BINDING PROTEIN"/>
    <property type="match status" value="1"/>
</dbReference>
<proteinExistence type="predicted"/>
<evidence type="ECO:0000313" key="4">
    <source>
        <dbReference type="EMBL" id="PKW16366.1"/>
    </source>
</evidence>
<dbReference type="AlphaFoldDB" id="A0A2N3Y0C4"/>
<dbReference type="InterPro" id="IPR027417">
    <property type="entry name" value="P-loop_NTPase"/>
</dbReference>
<dbReference type="PROSITE" id="PS50893">
    <property type="entry name" value="ABC_TRANSPORTER_2"/>
    <property type="match status" value="1"/>
</dbReference>
<dbReference type="GO" id="GO:0016887">
    <property type="term" value="F:ATP hydrolysis activity"/>
    <property type="evidence" value="ECO:0007669"/>
    <property type="project" value="InterPro"/>
</dbReference>
<dbReference type="EMBL" id="PJNB01000001">
    <property type="protein sequence ID" value="PKW16366.1"/>
    <property type="molecule type" value="Genomic_DNA"/>
</dbReference>
<dbReference type="SUPFAM" id="SSF52540">
    <property type="entry name" value="P-loop containing nucleoside triphosphate hydrolases"/>
    <property type="match status" value="1"/>
</dbReference>
<sequence length="205" mass="22751">MVLRVNELYHRYGKRQVLRGVTFEVLPGSLVGVVGENGAGKTTLLRILCGELTPTNGTASVSGRLGYCPQHVVLNDAFTVAQHLAFFQVAYGLPDLSYAHELIDVLQFADFLDERVGVLSGGTRQKLNLTIALMHDPDVLLLDEPYQGFDWETYLRFWELAQRLRDRGRSVLVISHLAYDADRLDTLHRLAAGVLCEGSTSHGGR</sequence>
<dbReference type="Gene3D" id="3.40.50.300">
    <property type="entry name" value="P-loop containing nucleotide triphosphate hydrolases"/>
    <property type="match status" value="1"/>
</dbReference>
<dbReference type="SMART" id="SM00382">
    <property type="entry name" value="AAA"/>
    <property type="match status" value="1"/>
</dbReference>
<accession>A0A2N3Y0C4</accession>
<feature type="domain" description="ABC transporter" evidence="3">
    <location>
        <begin position="3"/>
        <end position="203"/>
    </location>
</feature>
<dbReference type="CDD" id="cd03230">
    <property type="entry name" value="ABC_DR_subfamily_A"/>
    <property type="match status" value="1"/>
</dbReference>
<reference evidence="4" key="1">
    <citation type="submission" date="2017-12" db="EMBL/GenBank/DDBJ databases">
        <title>Sequencing the genomes of 1000 Actinobacteria strains.</title>
        <authorList>
            <person name="Klenk H.-P."/>
        </authorList>
    </citation>
    <scope>NUCLEOTIDE SEQUENCE [LARGE SCALE GENOMIC DNA]</scope>
    <source>
        <strain evidence="4">DSM 44228</strain>
    </source>
</reference>
<dbReference type="Proteomes" id="UP000233786">
    <property type="component" value="Unassembled WGS sequence"/>
</dbReference>
<gene>
    <name evidence="4" type="ORF">A8926_4190</name>
</gene>
<dbReference type="InterPro" id="IPR003593">
    <property type="entry name" value="AAA+_ATPase"/>
</dbReference>
<dbReference type="GO" id="GO:0005524">
    <property type="term" value="F:ATP binding"/>
    <property type="evidence" value="ECO:0007669"/>
    <property type="project" value="UniProtKB-KW"/>
</dbReference>
<keyword evidence="2" id="KW-0067">ATP-binding</keyword>
<keyword evidence="1" id="KW-0547">Nucleotide-binding</keyword>
<evidence type="ECO:0000256" key="1">
    <source>
        <dbReference type="ARBA" id="ARBA00022741"/>
    </source>
</evidence>
<evidence type="ECO:0000256" key="2">
    <source>
        <dbReference type="ARBA" id="ARBA00022840"/>
    </source>
</evidence>
<keyword evidence="5" id="KW-1185">Reference proteome</keyword>
<evidence type="ECO:0000259" key="3">
    <source>
        <dbReference type="PROSITE" id="PS50893"/>
    </source>
</evidence>
<name>A0A2N3Y0C4_SACSN</name>